<organism evidence="6 7">
    <name type="scientific">Ralstonia soli</name>
    <dbReference type="NCBI Taxonomy" id="2953896"/>
    <lineage>
        <taxon>Bacteria</taxon>
        <taxon>Pseudomonadati</taxon>
        <taxon>Pseudomonadota</taxon>
        <taxon>Betaproteobacteria</taxon>
        <taxon>Burkholderiales</taxon>
        <taxon>Burkholderiaceae</taxon>
        <taxon>Ralstonia</taxon>
    </lineage>
</organism>
<dbReference type="SMART" id="SM00421">
    <property type="entry name" value="HTH_LUXR"/>
    <property type="match status" value="1"/>
</dbReference>
<dbReference type="PANTHER" id="PTHR43214:SF17">
    <property type="entry name" value="TRANSCRIPTIONAL REGULATORY PROTEIN RCSB"/>
    <property type="match status" value="1"/>
</dbReference>
<proteinExistence type="predicted"/>
<dbReference type="CDD" id="cd06170">
    <property type="entry name" value="LuxR_C_like"/>
    <property type="match status" value="1"/>
</dbReference>
<feature type="domain" description="HTH luxR-type" evidence="4">
    <location>
        <begin position="148"/>
        <end position="213"/>
    </location>
</feature>
<gene>
    <name evidence="6" type="ORF">NG900_05070</name>
</gene>
<dbReference type="Pfam" id="PF00196">
    <property type="entry name" value="GerE"/>
    <property type="match status" value="1"/>
</dbReference>
<dbReference type="PROSITE" id="PS00622">
    <property type="entry name" value="HTH_LUXR_1"/>
    <property type="match status" value="1"/>
</dbReference>
<dbReference type="EMBL" id="JAMXHT010000002">
    <property type="protein sequence ID" value="MCO5397570.1"/>
    <property type="molecule type" value="Genomic_DNA"/>
</dbReference>
<dbReference type="InterPro" id="IPR036388">
    <property type="entry name" value="WH-like_DNA-bd_sf"/>
</dbReference>
<dbReference type="RefSeq" id="WP_252677412.1">
    <property type="nucleotide sequence ID" value="NZ_JAMXHT010000002.1"/>
</dbReference>
<dbReference type="SMART" id="SM00448">
    <property type="entry name" value="REC"/>
    <property type="match status" value="1"/>
</dbReference>
<sequence>MNSILIRVAVADDHPAILFGVKHEFADNRSILVDGMARNSSELIDLLNRQRIDVLICDYAMPNGHYGDGIALFSLIQQRYPHVRIVVLTMIENPAILQTLMTEVRCIVSKSDLTNHLSLAVHAAFANGRYASPAIEKILRTAEPSRRSAHGTSALTSRELEVVRLFVSGLTVNEIAARLHRSKKTISTQKNAAMRKLNIEREVDLVHYGIETGLVPSVGRAGDAQYRTSPMDLPPGDS</sequence>
<keyword evidence="1 3" id="KW-0597">Phosphoprotein</keyword>
<evidence type="ECO:0000259" key="4">
    <source>
        <dbReference type="PROSITE" id="PS50043"/>
    </source>
</evidence>
<dbReference type="InterPro" id="IPR000792">
    <property type="entry name" value="Tscrpt_reg_LuxR_C"/>
</dbReference>
<dbReference type="SUPFAM" id="SSF46894">
    <property type="entry name" value="C-terminal effector domain of the bipartite response regulators"/>
    <property type="match status" value="1"/>
</dbReference>
<dbReference type="InterPro" id="IPR011006">
    <property type="entry name" value="CheY-like_superfamily"/>
</dbReference>
<name>A0ABT1AGQ4_9RALS</name>
<reference evidence="6" key="1">
    <citation type="submission" date="2022-06" db="EMBL/GenBank/DDBJ databases">
        <authorList>
            <person name="Lu C.-H."/>
        </authorList>
    </citation>
    <scope>NUCLEOTIDE SEQUENCE</scope>
    <source>
        <strain evidence="6">21MJYT02-11</strain>
    </source>
</reference>
<feature type="domain" description="Response regulatory" evidence="5">
    <location>
        <begin position="7"/>
        <end position="125"/>
    </location>
</feature>
<dbReference type="Proteomes" id="UP001162811">
    <property type="component" value="Unassembled WGS sequence"/>
</dbReference>
<evidence type="ECO:0000256" key="1">
    <source>
        <dbReference type="ARBA" id="ARBA00022553"/>
    </source>
</evidence>
<feature type="modified residue" description="4-aspartylphosphate" evidence="3">
    <location>
        <position position="58"/>
    </location>
</feature>
<evidence type="ECO:0000256" key="3">
    <source>
        <dbReference type="PROSITE-ProRule" id="PRU00169"/>
    </source>
</evidence>
<dbReference type="InterPro" id="IPR016032">
    <property type="entry name" value="Sig_transdc_resp-reg_C-effctor"/>
</dbReference>
<dbReference type="Pfam" id="PF00072">
    <property type="entry name" value="Response_reg"/>
    <property type="match status" value="1"/>
</dbReference>
<evidence type="ECO:0000259" key="5">
    <source>
        <dbReference type="PROSITE" id="PS50110"/>
    </source>
</evidence>
<accession>A0ABT1AGQ4</accession>
<dbReference type="PROSITE" id="PS50043">
    <property type="entry name" value="HTH_LUXR_2"/>
    <property type="match status" value="1"/>
</dbReference>
<dbReference type="PANTHER" id="PTHR43214">
    <property type="entry name" value="TWO-COMPONENT RESPONSE REGULATOR"/>
    <property type="match status" value="1"/>
</dbReference>
<keyword evidence="7" id="KW-1185">Reference proteome</keyword>
<protein>
    <submittedName>
        <fullName evidence="6">Response regulator transcription factor</fullName>
    </submittedName>
</protein>
<keyword evidence="2" id="KW-0238">DNA-binding</keyword>
<comment type="caution">
    <text evidence="6">The sequence shown here is derived from an EMBL/GenBank/DDBJ whole genome shotgun (WGS) entry which is preliminary data.</text>
</comment>
<dbReference type="Gene3D" id="3.40.50.2300">
    <property type="match status" value="1"/>
</dbReference>
<evidence type="ECO:0000313" key="6">
    <source>
        <dbReference type="EMBL" id="MCO5397570.1"/>
    </source>
</evidence>
<evidence type="ECO:0000256" key="2">
    <source>
        <dbReference type="ARBA" id="ARBA00023125"/>
    </source>
</evidence>
<dbReference type="PROSITE" id="PS50110">
    <property type="entry name" value="RESPONSE_REGULATORY"/>
    <property type="match status" value="1"/>
</dbReference>
<dbReference type="InterPro" id="IPR001789">
    <property type="entry name" value="Sig_transdc_resp-reg_receiver"/>
</dbReference>
<evidence type="ECO:0000313" key="7">
    <source>
        <dbReference type="Proteomes" id="UP001162811"/>
    </source>
</evidence>
<dbReference type="SUPFAM" id="SSF52172">
    <property type="entry name" value="CheY-like"/>
    <property type="match status" value="1"/>
</dbReference>
<dbReference type="InterPro" id="IPR058245">
    <property type="entry name" value="NreC/VraR/RcsB-like_REC"/>
</dbReference>
<reference evidence="6" key="2">
    <citation type="journal article" date="2023" name="Front. Microbiol.">
        <title>Ralstonia chuxiongensis sp. nov., Ralstonia mojiangensis sp. nov., and Ralstonia soli sp. nov., isolated from tobacco fields, are three novel species in the family Burkholderiaceae.</title>
        <authorList>
            <person name="Lu C.H."/>
            <person name="Zhang Y.Y."/>
            <person name="Jiang N."/>
            <person name="Chen W."/>
            <person name="Shao X."/>
            <person name="Zhao Z.M."/>
            <person name="Lu W.L."/>
            <person name="Hu X."/>
            <person name="Xi Y.X."/>
            <person name="Zou S.Y."/>
            <person name="Wei Q.J."/>
            <person name="Lin Z.L."/>
            <person name="Gong L."/>
            <person name="Gai X.T."/>
            <person name="Zhang L.Q."/>
            <person name="Li J.Y."/>
            <person name="Jin Y."/>
            <person name="Xia Z.Y."/>
        </authorList>
    </citation>
    <scope>NUCLEOTIDE SEQUENCE</scope>
    <source>
        <strain evidence="6">21MJYT02-11</strain>
    </source>
</reference>
<dbReference type="Gene3D" id="1.10.10.10">
    <property type="entry name" value="Winged helix-like DNA-binding domain superfamily/Winged helix DNA-binding domain"/>
    <property type="match status" value="1"/>
</dbReference>
<dbReference type="InterPro" id="IPR039420">
    <property type="entry name" value="WalR-like"/>
</dbReference>
<dbReference type="CDD" id="cd17535">
    <property type="entry name" value="REC_NarL-like"/>
    <property type="match status" value="1"/>
</dbReference>
<dbReference type="PRINTS" id="PR00038">
    <property type="entry name" value="HTHLUXR"/>
</dbReference>